<keyword evidence="1" id="KW-0175">Coiled coil</keyword>
<feature type="compositionally biased region" description="Low complexity" evidence="2">
    <location>
        <begin position="1123"/>
        <end position="1138"/>
    </location>
</feature>
<feature type="compositionally biased region" description="Basic and acidic residues" evidence="2">
    <location>
        <begin position="939"/>
        <end position="948"/>
    </location>
</feature>
<feature type="compositionally biased region" description="Basic and acidic residues" evidence="2">
    <location>
        <begin position="561"/>
        <end position="570"/>
    </location>
</feature>
<sequence>MPLLKKISKKHLKVGARTWRPPDREHLTRSSSQQRQQHSSSETEKQGTSTIHQTEPTPVTPSQPPVSEPSELPPQTQSKSQTASSFNSLPPQQDTLNQRNSTYSQSLNDAHKSYRSLLSSSEHIPHSTHEPAHTELNSQSYPLPQPDLSSHHDHDIMPSLHDPSSISQLGPPPPRTHDYVSSSGRSEMERERLKIAEAENQAALLRSEAAAANLAAILKSEEAQLNNEPSQHGTVTLSDTDIKLQQARAQIEECERKLQEIRQEKEAFEMKEKATAMRELELQQLLQKEREKHEEDIKRAQEDADRTALQVKQHAAEELRRELEAIRREAEEQEKRRLEEQAEQARIKEEQLQLQLEQEREEEEAKIQAEIERVAQEARAMEAAEAQRRSNEEAQRLAERNAKLAIRGLFEEKERAMRNVRHHPCRRIVDQIRSMPQIHPVSYAHIYSSPLLGGYSLPQAPPTPHLVPEQVRKAAQAIQRMRESERRKAQLEHDLALQHEQARLWEEQQHRDAEHRESHRSVDRRDGLSNVDERLSRSTRSHHIDQPDHNSDYASHAAQSSHKEYSKDLHQPSWTGSVDRRDVPSNAHTRPSRSARTSHLNTPIHTPDQKSQAVQPVLNDNSPNHTHHRQRAHSVGRRDGLSHVDTRITQSARPAHLDYSAPMSDLGSQAPQVDNNSSLTQPPTSELSLLSRVKVELEQREREHRKIEDNMMAKVLAAYDQAIAKAEAQAPPPQDRDQAVSQEDRIVGPSSHPFEQAESPTLAAKRRAAEIAAHFNSTRRRKTSMPHTARHPRVTSHLHQRFNSTETASVAPSGTISEPESALDHVVDPAGSVLKDIESSCMLPVEHSSPISYLENHPRGRLLKLKGDQLARDALDVIAKDLGAVGLRDIRLRDPVVVDASRVNFSAQGIAVIPTNRSSAGGDYLDDCNLNVRRTPRQPYHDPGDPSHEPSPAHPDHRVQHTPALSNKSEPFDNSEPLPASPPPHQPSKNVDASVFSKRTESQKPKGVERKTQTLVGPSAYGQSHRSATHAHFNDDNPQHKAADLSANHRGRSSPRVLEEEKYFDGFAVSEKAAELPLPPRFVTPKVTLQSPSDTTSPSNGDHNSFYATPKPVGTSSTSHECSSPTKQSTSQIKSSSIQHEAQDVSHHEKHQINASPQGKAPLEPSPTAPPVQDQSPIPTDIGSTSRVTNTESFKPSRSYASATNSPIFRVPPSPQVKTRSSHINGSPTTPRQSTFMPTTSSLPECDLSKRTQRSASRNSWISHPDKSSPTSSTGSPTTSTSLIHEGTSEAGRTFNYQSHGLPRITYRDSPSANKRSSSRAPLSNVHHGKSDSTDTIRCKNSVMVDGVTESRIQVPLLTESREKSHSALSNDPQSPGRAEGGIEYTDCLYSSPATILQDNNNVTPHLPDLSGQQTGTKALPVVSPQEPGVRSSTQADDSESHVKSIQASVNAAMASVEQKVKGIVPQVSESVRALDQPLQLKEKSNDDVATSCKTPIPAIRLWSPRENNDYGSAAQGQRRFDSGESAAPTCQTPGQVPLTLKTPCERPLPPPTPREYPLPDSPHLYEWERSRRTRSEDLKNLASILRPFPERSATLSSSSSSSSSAYPWRDKEHCPRRLSRVWNGEEWDAIHDDLVQLAKPITPVPFHTCRYHPHLPLQSSTLREEINSLPLIELDDVPPN</sequence>
<feature type="compositionally biased region" description="Polar residues" evidence="2">
    <location>
        <begin position="586"/>
        <end position="624"/>
    </location>
</feature>
<feature type="region of interest" description="Disordered" evidence="2">
    <location>
        <begin position="118"/>
        <end position="186"/>
    </location>
</feature>
<dbReference type="VEuPathDB" id="FungiDB:VP01_141g4"/>
<feature type="region of interest" description="Disordered" evidence="2">
    <location>
        <begin position="1074"/>
        <end position="1338"/>
    </location>
</feature>
<feature type="compositionally biased region" description="Basic and acidic residues" evidence="2">
    <location>
        <begin position="508"/>
        <end position="551"/>
    </location>
</feature>
<feature type="compositionally biased region" description="Basic residues" evidence="2">
    <location>
        <begin position="1"/>
        <end position="14"/>
    </location>
</feature>
<feature type="compositionally biased region" description="Basic and acidic residues" evidence="2">
    <location>
        <begin position="1329"/>
        <end position="1338"/>
    </location>
</feature>
<feature type="region of interest" description="Disordered" evidence="2">
    <location>
        <begin position="916"/>
        <end position="1057"/>
    </location>
</feature>
<feature type="compositionally biased region" description="Basic and acidic residues" evidence="2">
    <location>
        <begin position="998"/>
        <end position="1012"/>
    </location>
</feature>
<dbReference type="PANTHER" id="PTHR12239">
    <property type="entry name" value="PROTEIN CBG20215-RELATED"/>
    <property type="match status" value="1"/>
</dbReference>
<feature type="compositionally biased region" description="Basic and acidic residues" evidence="2">
    <location>
        <begin position="1032"/>
        <end position="1043"/>
    </location>
</feature>
<feature type="compositionally biased region" description="Basic and acidic residues" evidence="2">
    <location>
        <begin position="123"/>
        <end position="133"/>
    </location>
</feature>
<feature type="compositionally biased region" description="Low complexity" evidence="2">
    <location>
        <begin position="1268"/>
        <end position="1282"/>
    </location>
</feature>
<dbReference type="STRING" id="27349.A0A0L6VKM3"/>
<reference evidence="3 4" key="1">
    <citation type="submission" date="2015-08" db="EMBL/GenBank/DDBJ databases">
        <title>Next Generation Sequencing and Analysis of the Genome of Puccinia sorghi L Schw, the Causal Agent of Maize Common Rust.</title>
        <authorList>
            <person name="Rochi L."/>
            <person name="Burguener G."/>
            <person name="Darino M."/>
            <person name="Turjanski A."/>
            <person name="Kreff E."/>
            <person name="Dieguez M.J."/>
            <person name="Sacco F."/>
        </authorList>
    </citation>
    <scope>NUCLEOTIDE SEQUENCE [LARGE SCALE GENOMIC DNA]</scope>
    <source>
        <strain evidence="3 4">RO10H11247</strain>
    </source>
</reference>
<feature type="compositionally biased region" description="Polar residues" evidence="2">
    <location>
        <begin position="1309"/>
        <end position="1322"/>
    </location>
</feature>
<feature type="compositionally biased region" description="Polar residues" evidence="2">
    <location>
        <begin position="76"/>
        <end position="102"/>
    </location>
</feature>
<protein>
    <submittedName>
        <fullName evidence="3">Uncharacterized protein</fullName>
    </submittedName>
</protein>
<accession>A0A0L6VKM3</accession>
<feature type="compositionally biased region" description="Pro residues" evidence="2">
    <location>
        <begin position="1547"/>
        <end position="1561"/>
    </location>
</feature>
<keyword evidence="4" id="KW-1185">Reference proteome</keyword>
<proteinExistence type="predicted"/>
<feature type="compositionally biased region" description="Polar residues" evidence="2">
    <location>
        <begin position="1216"/>
        <end position="1243"/>
    </location>
</feature>
<feature type="compositionally biased region" description="Polar residues" evidence="2">
    <location>
        <begin position="1173"/>
        <end position="1207"/>
    </location>
</feature>
<name>A0A0L6VKM3_9BASI</name>
<evidence type="ECO:0000256" key="2">
    <source>
        <dbReference type="SAM" id="MobiDB-lite"/>
    </source>
</evidence>
<feature type="compositionally biased region" description="Polar residues" evidence="2">
    <location>
        <begin position="1013"/>
        <end position="1026"/>
    </location>
</feature>
<feature type="region of interest" description="Disordered" evidence="2">
    <location>
        <begin position="1421"/>
        <end position="1442"/>
    </location>
</feature>
<feature type="coiled-coil region" evidence="1">
    <location>
        <begin position="474"/>
        <end position="508"/>
    </location>
</feature>
<organism evidence="3 4">
    <name type="scientific">Puccinia sorghi</name>
    <dbReference type="NCBI Taxonomy" id="27349"/>
    <lineage>
        <taxon>Eukaryota</taxon>
        <taxon>Fungi</taxon>
        <taxon>Dikarya</taxon>
        <taxon>Basidiomycota</taxon>
        <taxon>Pucciniomycotina</taxon>
        <taxon>Pucciniomycetes</taxon>
        <taxon>Pucciniales</taxon>
        <taxon>Pucciniaceae</taxon>
        <taxon>Puccinia</taxon>
    </lineage>
</organism>
<dbReference type="OrthoDB" id="2507782at2759"/>
<evidence type="ECO:0000256" key="1">
    <source>
        <dbReference type="SAM" id="Coils"/>
    </source>
</evidence>
<feature type="compositionally biased region" description="Low complexity" evidence="2">
    <location>
        <begin position="29"/>
        <end position="40"/>
    </location>
</feature>
<feature type="compositionally biased region" description="Basic and acidic residues" evidence="2">
    <location>
        <begin position="636"/>
        <end position="646"/>
    </location>
</feature>
<dbReference type="Proteomes" id="UP000037035">
    <property type="component" value="Unassembled WGS sequence"/>
</dbReference>
<feature type="region of interest" description="Disordered" evidence="2">
    <location>
        <begin position="1"/>
        <end position="102"/>
    </location>
</feature>
<dbReference type="PANTHER" id="PTHR12239:SF41">
    <property type="entry name" value="MEMBRANE ASSOCIATED PROTEIN, PUTATIVE-RELATED"/>
    <property type="match status" value="1"/>
</dbReference>
<feature type="compositionally biased region" description="Polar residues" evidence="2">
    <location>
        <begin position="1087"/>
        <end position="1107"/>
    </location>
</feature>
<dbReference type="CDD" id="cd06503">
    <property type="entry name" value="ATP-synt_Fo_b"/>
    <property type="match status" value="1"/>
</dbReference>
<feature type="compositionally biased region" description="Pro residues" evidence="2">
    <location>
        <begin position="58"/>
        <end position="67"/>
    </location>
</feature>
<feature type="region of interest" description="Disordered" evidence="2">
    <location>
        <begin position="1511"/>
        <end position="1562"/>
    </location>
</feature>
<dbReference type="EMBL" id="LAVV01004666">
    <property type="protein sequence ID" value="KNZ61321.1"/>
    <property type="molecule type" value="Genomic_DNA"/>
</dbReference>
<feature type="region of interest" description="Disordered" evidence="2">
    <location>
        <begin position="773"/>
        <end position="797"/>
    </location>
</feature>
<gene>
    <name evidence="3" type="ORF">VP01_141g4</name>
</gene>
<comment type="caution">
    <text evidence="3">The sequence shown here is derived from an EMBL/GenBank/DDBJ whole genome shotgun (WGS) entry which is preliminary data.</text>
</comment>
<feature type="region of interest" description="Disordered" evidence="2">
    <location>
        <begin position="508"/>
        <end position="686"/>
    </location>
</feature>
<dbReference type="InterPro" id="IPR052293">
    <property type="entry name" value="SRRP"/>
</dbReference>
<evidence type="ECO:0000313" key="3">
    <source>
        <dbReference type="EMBL" id="KNZ61321.1"/>
    </source>
</evidence>
<feature type="compositionally biased region" description="Basic residues" evidence="2">
    <location>
        <begin position="625"/>
        <end position="635"/>
    </location>
</feature>
<feature type="compositionally biased region" description="Polar residues" evidence="2">
    <location>
        <begin position="666"/>
        <end position="686"/>
    </location>
</feature>
<feature type="compositionally biased region" description="Basic residues" evidence="2">
    <location>
        <begin position="777"/>
        <end position="797"/>
    </location>
</feature>
<feature type="region of interest" description="Disordered" evidence="2">
    <location>
        <begin position="1359"/>
        <end position="1382"/>
    </location>
</feature>
<feature type="coiled-coil region" evidence="1">
    <location>
        <begin position="188"/>
        <end position="401"/>
    </location>
</feature>
<evidence type="ECO:0000313" key="4">
    <source>
        <dbReference type="Proteomes" id="UP000037035"/>
    </source>
</evidence>